<evidence type="ECO:0000313" key="4">
    <source>
        <dbReference type="EMBL" id="BDY12977.1"/>
    </source>
</evidence>
<evidence type="ECO:0000259" key="2">
    <source>
        <dbReference type="Pfam" id="PF11741"/>
    </source>
</evidence>
<organism evidence="4 5">
    <name type="scientific">Hydrogenimonas cancrithermarum</name>
    <dbReference type="NCBI Taxonomy" id="2993563"/>
    <lineage>
        <taxon>Bacteria</taxon>
        <taxon>Pseudomonadati</taxon>
        <taxon>Campylobacterota</taxon>
        <taxon>Epsilonproteobacteria</taxon>
        <taxon>Campylobacterales</taxon>
        <taxon>Hydrogenimonadaceae</taxon>
        <taxon>Hydrogenimonas</taxon>
    </lineage>
</organism>
<dbReference type="Pfam" id="PF11741">
    <property type="entry name" value="AMIN"/>
    <property type="match status" value="1"/>
</dbReference>
<feature type="region of interest" description="Disordered" evidence="1">
    <location>
        <begin position="96"/>
        <end position="117"/>
    </location>
</feature>
<dbReference type="RefSeq" id="WP_286335912.1">
    <property type="nucleotide sequence ID" value="NZ_AP027370.1"/>
</dbReference>
<evidence type="ECO:0000313" key="5">
    <source>
        <dbReference type="Proteomes" id="UP001321445"/>
    </source>
</evidence>
<dbReference type="Proteomes" id="UP001321445">
    <property type="component" value="Chromosome"/>
</dbReference>
<protein>
    <submittedName>
        <fullName evidence="4">AMIN domain-containing protein</fullName>
    </submittedName>
</protein>
<feature type="compositionally biased region" description="Basic residues" evidence="1">
    <location>
        <begin position="104"/>
        <end position="115"/>
    </location>
</feature>
<gene>
    <name evidence="4" type="primary">cgpA_2</name>
    <name evidence="3" type="synonym">cgpA_1</name>
    <name evidence="3" type="ORF">HCR_11720</name>
    <name evidence="4" type="ORF">HCR_12890</name>
</gene>
<dbReference type="EMBL" id="AP027370">
    <property type="protein sequence ID" value="BDY12977.1"/>
    <property type="molecule type" value="Genomic_DNA"/>
</dbReference>
<evidence type="ECO:0000256" key="1">
    <source>
        <dbReference type="SAM" id="MobiDB-lite"/>
    </source>
</evidence>
<sequence length="218" mass="24974">MRSLFILCLGILSLFARENPFKPVIDSTVLPVTSNQVKKVPPFETVKVKLPRDARILTSVAFYYQSIDGSIKKEIVAVDRSIDWHKPIVVVQEGGSARGTPKVSSRKPQTKRTHKKIEPSSTYRPLPFLSLEVAEKRIHIITKDRKIRSFHLTHPFKVAIDFKREAGFLTKHIPLKTPPFRAMDIGNHNGYYRVVVTFDAPYRYSIEKTDDGYLLDVR</sequence>
<feature type="domain" description="AMIN" evidence="2">
    <location>
        <begin position="135"/>
        <end position="216"/>
    </location>
</feature>
<name>A0ABN6WXX9_9BACT</name>
<keyword evidence="5" id="KW-1185">Reference proteome</keyword>
<dbReference type="InterPro" id="IPR021731">
    <property type="entry name" value="AMIN_dom"/>
</dbReference>
<dbReference type="EMBL" id="AP027370">
    <property type="protein sequence ID" value="BDY12860.1"/>
    <property type="molecule type" value="Genomic_DNA"/>
</dbReference>
<proteinExistence type="predicted"/>
<accession>A0ABN6WXX9</accession>
<evidence type="ECO:0000313" key="3">
    <source>
        <dbReference type="EMBL" id="BDY12860.1"/>
    </source>
</evidence>
<reference evidence="4 5" key="1">
    <citation type="submission" date="2023-03" db="EMBL/GenBank/DDBJ databases">
        <title>Description of Hydrogenimonas sp. ISO32.</title>
        <authorList>
            <person name="Mino S."/>
            <person name="Fukazawa S."/>
            <person name="Sawabe T."/>
        </authorList>
    </citation>
    <scope>NUCLEOTIDE SEQUENCE [LARGE SCALE GENOMIC DNA]</scope>
    <source>
        <strain evidence="4 5">ISO32</strain>
    </source>
</reference>